<proteinExistence type="predicted"/>
<dbReference type="Proteomes" id="UP000694564">
    <property type="component" value="Chromosome 3"/>
</dbReference>
<feature type="compositionally biased region" description="Basic and acidic residues" evidence="1">
    <location>
        <begin position="140"/>
        <end position="150"/>
    </location>
</feature>
<name>A0A8D2CYS4_SCIVU</name>
<sequence length="1075" mass="112494">MSGTTGRGSLPRPRRGDLAAKMPGRCVGPSRLGLEVRRPWGRRWGAGPSRGYGARRRARSSVWERRCMSAERRQRPLGRRPTAEVVAGVSEALGTPGTAGFIEASRDHRAVWVNGALGEPEVVGPAGSVWVTGSGEEADDRSPRGCERKGRPGSLGHGSILELWLKVQAMRAASGCGDGSRVELCPVPAGEGPVERGVPGRASWVETSRRGVTGPWVKGQVRAVPQAELPTVMKLRAGCEGVPTFCGHGQTGRVLPPVSLSETVDTIGSAHASGPWQRGQTGGVPGTIRLPETVGVPRTLETEVGCGDAPGLWGRGPLVQVPGALAQDAVCENTRGLSGRQHSGGVPNVMMVPRAVEEETTPMYASGLWQRRQEADDIGSEGIPALWGTGQPVEMPCATEEETRCGGDPGLRERGQAMWLETGSGSDPGSWEAQTAEQQMGFQGARDLWGIEHSVEVPKALGKETDCASIPAMWETGQLPGGSQAVVVPGTLDEDNNYNDVPGLWERQQTLGTPLTEAVPGLNVRETHTGNVLRLWERRSIMGEQEDLVPAALGASGLSDQETSYGAVLCLCGRRQAMGVSETVGMSQEAGVPKHRCAPAAVPIALEMTGPGKIPARVPAAVWASGSVCQENSARDVMNLWERTHASGMPVASGGPMSPEELWSVGKDNGSEPFPGSWGRRQAIEVPMAPEVYGSPEVQTGSGGFTGFLGRRQTVGTPAIMGVSPASGGPLTSRVPRPLREEAGSGTVFDLCREGQAVGGPADARVSTRMPTCARVPEPMEEKTGTGCISGLSGGRQTAGVYRAMGFPEPLGEERHSKGLLGLSGRGQTTGMPVAARVSMAMGVPTASGPQMELGNSSGDDSSIWGRRLVTEVPIAASRPGSVEEEMGSEGVSGLWQRRTSRTVPEAIRVSVPLGTLAAVGVPKAGRVPAAVWVTGSSGEEAGVDVSGLTVVRRQSTEGAGASGEESGGRGILGLAGTCQTVGASHTCGGSARFWSCPRSMGEETACENVPRVSRTRLAMVVPPVSREETGLSRFRDPSEQRGRRQVGEVPGIRAMGNDLGQNYVGGDRLGRALQ</sequence>
<protein>
    <submittedName>
        <fullName evidence="2">Uncharacterized protein</fullName>
    </submittedName>
</protein>
<dbReference type="OrthoDB" id="9837784at2759"/>
<feature type="region of interest" description="Disordered" evidence="1">
    <location>
        <begin position="1"/>
        <end position="24"/>
    </location>
</feature>
<feature type="region of interest" description="Disordered" evidence="1">
    <location>
        <begin position="269"/>
        <end position="290"/>
    </location>
</feature>
<organism evidence="2 3">
    <name type="scientific">Sciurus vulgaris</name>
    <name type="common">Eurasian red squirrel</name>
    <dbReference type="NCBI Taxonomy" id="55149"/>
    <lineage>
        <taxon>Eukaryota</taxon>
        <taxon>Metazoa</taxon>
        <taxon>Chordata</taxon>
        <taxon>Craniata</taxon>
        <taxon>Vertebrata</taxon>
        <taxon>Euteleostomi</taxon>
        <taxon>Mammalia</taxon>
        <taxon>Eutheria</taxon>
        <taxon>Euarchontoglires</taxon>
        <taxon>Glires</taxon>
        <taxon>Rodentia</taxon>
        <taxon>Sciuromorpha</taxon>
        <taxon>Sciuridae</taxon>
        <taxon>Sciurinae</taxon>
        <taxon>Sciurini</taxon>
        <taxon>Sciurus</taxon>
    </lineage>
</organism>
<feature type="region of interest" description="Disordered" evidence="1">
    <location>
        <begin position="125"/>
        <end position="153"/>
    </location>
</feature>
<dbReference type="AlphaFoldDB" id="A0A8D2CYS4"/>
<evidence type="ECO:0000313" key="3">
    <source>
        <dbReference type="Proteomes" id="UP000694564"/>
    </source>
</evidence>
<reference evidence="2" key="2">
    <citation type="submission" date="2025-09" db="UniProtKB">
        <authorList>
            <consortium name="Ensembl"/>
        </authorList>
    </citation>
    <scope>IDENTIFICATION</scope>
</reference>
<reference evidence="2" key="1">
    <citation type="submission" date="2025-08" db="UniProtKB">
        <authorList>
            <consortium name="Ensembl"/>
        </authorList>
    </citation>
    <scope>IDENTIFICATION</scope>
</reference>
<feature type="compositionally biased region" description="Basic and acidic residues" evidence="1">
    <location>
        <begin position="1029"/>
        <end position="1047"/>
    </location>
</feature>
<keyword evidence="3" id="KW-1185">Reference proteome</keyword>
<accession>A0A8D2CYS4</accession>
<evidence type="ECO:0000313" key="2">
    <source>
        <dbReference type="Ensembl" id="ENSSVLP00005017025.1"/>
    </source>
</evidence>
<evidence type="ECO:0000256" key="1">
    <source>
        <dbReference type="SAM" id="MobiDB-lite"/>
    </source>
</evidence>
<dbReference type="Ensembl" id="ENSSVLT00005018928.1">
    <property type="protein sequence ID" value="ENSSVLP00005017025.1"/>
    <property type="gene ID" value="ENSSVLG00005013558.1"/>
</dbReference>
<dbReference type="GeneTree" id="ENSGT00740000117028"/>
<feature type="region of interest" description="Disordered" evidence="1">
    <location>
        <begin position="1029"/>
        <end position="1055"/>
    </location>
</feature>